<evidence type="ECO:0000256" key="6">
    <source>
        <dbReference type="SAM" id="Phobius"/>
    </source>
</evidence>
<organism evidence="8 9">
    <name type="scientific">Hamadaea flava</name>
    <dbReference type="NCBI Taxonomy" id="1742688"/>
    <lineage>
        <taxon>Bacteria</taxon>
        <taxon>Bacillati</taxon>
        <taxon>Actinomycetota</taxon>
        <taxon>Actinomycetes</taxon>
        <taxon>Micromonosporales</taxon>
        <taxon>Micromonosporaceae</taxon>
        <taxon>Hamadaea</taxon>
    </lineage>
</organism>
<comment type="similarity">
    <text evidence="1">Belongs to the thioredoxin family. DsbA subfamily.</text>
</comment>
<dbReference type="RefSeq" id="WP_253760621.1">
    <property type="nucleotide sequence ID" value="NZ_JAMZDZ010000001.1"/>
</dbReference>
<protein>
    <submittedName>
        <fullName evidence="8">DsbA family protein</fullName>
    </submittedName>
</protein>
<evidence type="ECO:0000256" key="1">
    <source>
        <dbReference type="ARBA" id="ARBA00005791"/>
    </source>
</evidence>
<dbReference type="Pfam" id="PF13462">
    <property type="entry name" value="Thioredoxin_4"/>
    <property type="match status" value="1"/>
</dbReference>
<dbReference type="Proteomes" id="UP001595816">
    <property type="component" value="Unassembled WGS sequence"/>
</dbReference>
<dbReference type="InterPro" id="IPR012336">
    <property type="entry name" value="Thioredoxin-like_fold"/>
</dbReference>
<keyword evidence="6" id="KW-1133">Transmembrane helix</keyword>
<keyword evidence="4" id="KW-1015">Disulfide bond</keyword>
<dbReference type="PANTHER" id="PTHR13887">
    <property type="entry name" value="GLUTATHIONE S-TRANSFERASE KAPPA"/>
    <property type="match status" value="1"/>
</dbReference>
<feature type="transmembrane region" description="Helical" evidence="6">
    <location>
        <begin position="29"/>
        <end position="50"/>
    </location>
</feature>
<evidence type="ECO:0000256" key="2">
    <source>
        <dbReference type="ARBA" id="ARBA00022729"/>
    </source>
</evidence>
<evidence type="ECO:0000256" key="5">
    <source>
        <dbReference type="ARBA" id="ARBA00023284"/>
    </source>
</evidence>
<proteinExistence type="inferred from homology"/>
<evidence type="ECO:0000256" key="4">
    <source>
        <dbReference type="ARBA" id="ARBA00023157"/>
    </source>
</evidence>
<dbReference type="PANTHER" id="PTHR13887:SF14">
    <property type="entry name" value="DISULFIDE BOND FORMATION PROTEIN D"/>
    <property type="match status" value="1"/>
</dbReference>
<dbReference type="EMBL" id="JBHSAY010000033">
    <property type="protein sequence ID" value="MFC4136760.1"/>
    <property type="molecule type" value="Genomic_DNA"/>
</dbReference>
<dbReference type="SUPFAM" id="SSF52833">
    <property type="entry name" value="Thioredoxin-like"/>
    <property type="match status" value="1"/>
</dbReference>
<dbReference type="Gene3D" id="3.40.30.10">
    <property type="entry name" value="Glutaredoxin"/>
    <property type="match status" value="1"/>
</dbReference>
<keyword evidence="6" id="KW-0812">Transmembrane</keyword>
<accession>A0ABV8M2U4</accession>
<evidence type="ECO:0000256" key="3">
    <source>
        <dbReference type="ARBA" id="ARBA00023002"/>
    </source>
</evidence>
<reference evidence="9" key="1">
    <citation type="journal article" date="2019" name="Int. J. Syst. Evol. Microbiol.">
        <title>The Global Catalogue of Microorganisms (GCM) 10K type strain sequencing project: providing services to taxonomists for standard genome sequencing and annotation.</title>
        <authorList>
            <consortium name="The Broad Institute Genomics Platform"/>
            <consortium name="The Broad Institute Genome Sequencing Center for Infectious Disease"/>
            <person name="Wu L."/>
            <person name="Ma J."/>
        </authorList>
    </citation>
    <scope>NUCLEOTIDE SEQUENCE [LARGE SCALE GENOMIC DNA]</scope>
    <source>
        <strain evidence="9">CGMCC 4.7289</strain>
    </source>
</reference>
<keyword evidence="5" id="KW-0676">Redox-active center</keyword>
<sequence length="249" mass="25815">MSKRVQEKREAARIVREQLAREQRRKRTLWITIGVVAVLVIGGMIGYAIYASQKPTSFNTPAHANAEGTAIVTGSGKVSVDVYQDYLCPYCKQLHDSAGPTLAALAEQNKITLNIHPIAILDQSSTNQYSTRSAAASGCAADGGKFLAFNDALYANQPAEGGAGPTNEELITTGQGVGLTDTSFASCVTGGTYMTWPQHTTDAASENGVSGTPTVFVNGKKVTASLDSITAAITAAGGDASVAPTPSAS</sequence>
<evidence type="ECO:0000259" key="7">
    <source>
        <dbReference type="Pfam" id="PF13462"/>
    </source>
</evidence>
<evidence type="ECO:0000313" key="8">
    <source>
        <dbReference type="EMBL" id="MFC4136760.1"/>
    </source>
</evidence>
<name>A0ABV8M2U4_9ACTN</name>
<dbReference type="CDD" id="cd02972">
    <property type="entry name" value="DsbA_family"/>
    <property type="match status" value="1"/>
</dbReference>
<feature type="domain" description="Thioredoxin-like fold" evidence="7">
    <location>
        <begin position="76"/>
        <end position="233"/>
    </location>
</feature>
<dbReference type="InterPro" id="IPR036249">
    <property type="entry name" value="Thioredoxin-like_sf"/>
</dbReference>
<keyword evidence="6" id="KW-0472">Membrane</keyword>
<keyword evidence="3" id="KW-0560">Oxidoreductase</keyword>
<keyword evidence="2" id="KW-0732">Signal</keyword>
<gene>
    <name evidence="8" type="ORF">ACFOZ4_39665</name>
</gene>
<comment type="caution">
    <text evidence="8">The sequence shown here is derived from an EMBL/GenBank/DDBJ whole genome shotgun (WGS) entry which is preliminary data.</text>
</comment>
<keyword evidence="9" id="KW-1185">Reference proteome</keyword>
<evidence type="ECO:0000313" key="9">
    <source>
        <dbReference type="Proteomes" id="UP001595816"/>
    </source>
</evidence>